<gene>
    <name evidence="14" type="ORF">JZ751_003173</name>
</gene>
<dbReference type="FunFam" id="1.10.20.10:FF:000034">
    <property type="entry name" value="STAGA complex 65 subunit gamma"/>
    <property type="match status" value="1"/>
</dbReference>
<name>A0A8T2N8Z1_9TELE</name>
<evidence type="ECO:0000256" key="3">
    <source>
        <dbReference type="ARBA" id="ARBA00022553"/>
    </source>
</evidence>
<keyword evidence="2" id="KW-1017">Isopeptide bond</keyword>
<feature type="region of interest" description="Disordered" evidence="12">
    <location>
        <begin position="84"/>
        <end position="110"/>
    </location>
</feature>
<evidence type="ECO:0000259" key="13">
    <source>
        <dbReference type="SMART" id="SM00576"/>
    </source>
</evidence>
<dbReference type="InterPro" id="IPR006565">
    <property type="entry name" value="BTP"/>
</dbReference>
<organism evidence="14 15">
    <name type="scientific">Albula glossodonta</name>
    <name type="common">roundjaw bonefish</name>
    <dbReference type="NCBI Taxonomy" id="121402"/>
    <lineage>
        <taxon>Eukaryota</taxon>
        <taxon>Metazoa</taxon>
        <taxon>Chordata</taxon>
        <taxon>Craniata</taxon>
        <taxon>Vertebrata</taxon>
        <taxon>Euteleostomi</taxon>
        <taxon>Actinopterygii</taxon>
        <taxon>Neopterygii</taxon>
        <taxon>Teleostei</taxon>
        <taxon>Albuliformes</taxon>
        <taxon>Albulidae</taxon>
        <taxon>Albula</taxon>
    </lineage>
</organism>
<accession>A0A8T2N8Z1</accession>
<dbReference type="GO" id="GO:0003713">
    <property type="term" value="F:transcription coactivator activity"/>
    <property type="evidence" value="ECO:0007669"/>
    <property type="project" value="TreeGrafter"/>
</dbReference>
<evidence type="ECO:0000313" key="14">
    <source>
        <dbReference type="EMBL" id="KAG9336825.1"/>
    </source>
</evidence>
<keyword evidence="5" id="KW-0805">Transcription regulation</keyword>
<evidence type="ECO:0000256" key="8">
    <source>
        <dbReference type="ARBA" id="ARBA00065102"/>
    </source>
</evidence>
<feature type="compositionally biased region" description="Basic and acidic residues" evidence="12">
    <location>
        <begin position="285"/>
        <end position="306"/>
    </location>
</feature>
<feature type="region of interest" description="Disordered" evidence="12">
    <location>
        <begin position="283"/>
        <end position="350"/>
    </location>
</feature>
<evidence type="ECO:0000256" key="2">
    <source>
        <dbReference type="ARBA" id="ARBA00022499"/>
    </source>
</evidence>
<evidence type="ECO:0000256" key="9">
    <source>
        <dbReference type="ARBA" id="ARBA00074250"/>
    </source>
</evidence>
<proteinExistence type="predicted"/>
<evidence type="ECO:0000256" key="11">
    <source>
        <dbReference type="ARBA" id="ARBA00084075"/>
    </source>
</evidence>
<evidence type="ECO:0000256" key="10">
    <source>
        <dbReference type="ARBA" id="ARBA00082307"/>
    </source>
</evidence>
<evidence type="ECO:0000256" key="5">
    <source>
        <dbReference type="ARBA" id="ARBA00023015"/>
    </source>
</evidence>
<evidence type="ECO:0000256" key="4">
    <source>
        <dbReference type="ARBA" id="ARBA00022843"/>
    </source>
</evidence>
<dbReference type="InterPro" id="IPR009072">
    <property type="entry name" value="Histone-fold"/>
</dbReference>
<reference evidence="14" key="1">
    <citation type="thesis" date="2021" institute="BYU ScholarsArchive" country="Provo, UT, USA">
        <title>Applications of and Algorithms for Genome Assembly and Genomic Analyses with an Emphasis on Marine Teleosts.</title>
        <authorList>
            <person name="Pickett B.D."/>
        </authorList>
    </citation>
    <scope>NUCLEOTIDE SEQUENCE</scope>
    <source>
        <strain evidence="14">HI-2016</strain>
    </source>
</reference>
<dbReference type="PANTHER" id="PTHR28598:SF1">
    <property type="entry name" value="STAGA COMPLEX 65 SUBUNIT GAMMA"/>
    <property type="match status" value="1"/>
</dbReference>
<keyword evidence="4" id="KW-0832">Ubl conjugation</keyword>
<dbReference type="PANTHER" id="PTHR28598">
    <property type="entry name" value="STAGA COMPLEX 65 SUBUNIT GAMMA"/>
    <property type="match status" value="1"/>
</dbReference>
<keyword evidence="3" id="KW-0597">Phosphoprotein</keyword>
<dbReference type="GO" id="GO:0046982">
    <property type="term" value="F:protein heterodimerization activity"/>
    <property type="evidence" value="ECO:0007669"/>
    <property type="project" value="InterPro"/>
</dbReference>
<dbReference type="EMBL" id="JAFBMS010000102">
    <property type="protein sequence ID" value="KAG9336825.1"/>
    <property type="molecule type" value="Genomic_DNA"/>
</dbReference>
<protein>
    <recommendedName>
        <fullName evidence="9">STAGA complex 65 subunit gamma</fullName>
    </recommendedName>
    <alternativeName>
        <fullName evidence="11">SPTF-associated factor 65 gamma</fullName>
    </alternativeName>
    <alternativeName>
        <fullName evidence="10">Suppressor of Ty 7-like</fullName>
    </alternativeName>
</protein>
<sequence>MMRYWGEIPVQAAPASRSSFDLLQREFRSVEMQDPPLHQPSAHRPRPTTMLDIPSEPCCLTIHTVQLCQHARRLRALLAAAQGQPAADGTGRLEEGDTLPPRPPTPAVPDDLLPLDSKAPRQHFQLRHSDPESDFYKGKGEPVTELSWPSCRQLLYQSVATILAHAGFESAQESVLETLTDLAHEHYLRLSRLLRVAVDREARLGATPFPDVVEQVFHEAGIGSVLALQQFWQVRIKDYHSYMLQIVTAPARSRKDCYRDCLPAPANILTMPTKILTIVTTPTRPRKDCDHTHPPPQRFKDCDHTHPPPQRLLPHPPAPAKIIVTTPTRPRKDCDHTHPPPQRFKDCDHTHPRLPTTIIGYLNTEAVSSQLRQHREMLSVELLDIQLVVSRELSEQYERLVNPEKAVEDSKPLKIKEEPMSDIAFPVSEEPEADLASGDQALPIDVLGAPSERLAAGLEGENSPHPSAGAAGNSSPLWHLAQVKMEPQDGEEGQVSGHGVLGGDVFEEGPMSTMSEAGMAPSPSGAASDASYASHSPDSLMGTSPVFNQRPRKRMKKI</sequence>
<dbReference type="AlphaFoldDB" id="A0A8T2N8Z1"/>
<feature type="compositionally biased region" description="Low complexity" evidence="12">
    <location>
        <begin position="515"/>
        <end position="539"/>
    </location>
</feature>
<evidence type="ECO:0000256" key="6">
    <source>
        <dbReference type="ARBA" id="ARBA00023163"/>
    </source>
</evidence>
<dbReference type="Gene3D" id="1.10.20.10">
    <property type="entry name" value="Histone, subunit A"/>
    <property type="match status" value="1"/>
</dbReference>
<keyword evidence="7" id="KW-0539">Nucleus</keyword>
<dbReference type="GO" id="GO:0005634">
    <property type="term" value="C:nucleus"/>
    <property type="evidence" value="ECO:0007669"/>
    <property type="project" value="UniProtKB-SubCell"/>
</dbReference>
<dbReference type="GO" id="GO:0000124">
    <property type="term" value="C:SAGA complex"/>
    <property type="evidence" value="ECO:0007669"/>
    <property type="project" value="InterPro"/>
</dbReference>
<feature type="region of interest" description="Disordered" evidence="12">
    <location>
        <begin position="489"/>
        <end position="558"/>
    </location>
</feature>
<dbReference type="InterPro" id="IPR039460">
    <property type="entry name" value="SUPT7L/Spt7"/>
</dbReference>
<feature type="compositionally biased region" description="Basic and acidic residues" evidence="12">
    <location>
        <begin position="330"/>
        <end position="350"/>
    </location>
</feature>
<comment type="subcellular location">
    <subcellularLocation>
        <location evidence="1">Nucleus</location>
    </subcellularLocation>
</comment>
<evidence type="ECO:0000256" key="7">
    <source>
        <dbReference type="ARBA" id="ARBA00023242"/>
    </source>
</evidence>
<evidence type="ECO:0000313" key="15">
    <source>
        <dbReference type="Proteomes" id="UP000824540"/>
    </source>
</evidence>
<keyword evidence="15" id="KW-1185">Reference proteome</keyword>
<keyword evidence="6" id="KW-0804">Transcription</keyword>
<feature type="compositionally biased region" description="Pro residues" evidence="12">
    <location>
        <begin position="307"/>
        <end position="319"/>
    </location>
</feature>
<evidence type="ECO:0000256" key="12">
    <source>
        <dbReference type="SAM" id="MobiDB-lite"/>
    </source>
</evidence>
<comment type="subunit">
    <text evidence="8">Component of the STAGA transcription coactivator-HAT complex, at least composed of SUPT3H, SUPT7L, GCN5L2, TAF5L, TAF6L, TADA3L, TAD1L, TAF10, TAF12 and TAF9.</text>
</comment>
<dbReference type="Pfam" id="PF07524">
    <property type="entry name" value="Bromo_TP"/>
    <property type="match status" value="1"/>
</dbReference>
<feature type="domain" description="Bromodomain associated" evidence="13">
    <location>
        <begin position="148"/>
        <end position="227"/>
    </location>
</feature>
<dbReference type="OrthoDB" id="6021257at2759"/>
<evidence type="ECO:0000256" key="1">
    <source>
        <dbReference type="ARBA" id="ARBA00004123"/>
    </source>
</evidence>
<dbReference type="Proteomes" id="UP000824540">
    <property type="component" value="Unassembled WGS sequence"/>
</dbReference>
<comment type="caution">
    <text evidence="14">The sequence shown here is derived from an EMBL/GenBank/DDBJ whole genome shotgun (WGS) entry which is preliminary data.</text>
</comment>
<dbReference type="SMART" id="SM00576">
    <property type="entry name" value="BTP"/>
    <property type="match status" value="1"/>
</dbReference>
<dbReference type="CDD" id="cd06847">
    <property type="entry name" value="HFD_SUPT7L"/>
    <property type="match status" value="1"/>
</dbReference>